<reference evidence="2 3" key="1">
    <citation type="submission" date="2023-10" db="EMBL/GenBank/DDBJ databases">
        <title>Characteristics and mechanism of a salt-tolerant marine origin heterotrophic nitrifying- aerobic denitrifying bacteria Marinobacter xestospongiae HN1.</title>
        <authorList>
            <person name="Qi R."/>
        </authorList>
    </citation>
    <scope>NUCLEOTIDE SEQUENCE [LARGE SCALE GENOMIC DNA]</scope>
    <source>
        <strain evidence="2 3">HN1</strain>
    </source>
</reference>
<protein>
    <submittedName>
        <fullName evidence="2">DUF58 domain-containing protein</fullName>
    </submittedName>
</protein>
<dbReference type="EMBL" id="JAWIIJ010000009">
    <property type="protein sequence ID" value="MDV2079789.1"/>
    <property type="molecule type" value="Genomic_DNA"/>
</dbReference>
<accession>A0ABU3VZS0</accession>
<sequence>MLLKSVRKRWQGWVNRRIPRSDTQQFVQNNIFILPTGVGVVFGLLLVVMLLTGINYQNSLIYLMTFILGVVFVAAMHQTHRNLSGLQLTLVQTGEGYAGDKIPFVFRGTRSKEATLALELRYHDQVLAQQHIQPGESQDMTLLARSSLRGYLVMDRVRVETRFPFGLLKAWSWIRPATAAVVYPRPLLPPESPIAEGDDGEADARITSDGQDHVDIRPWRQGDLSQRVLWKRYARTGDMVIAEWSGQQGSPDWLDYDAFPGVEQELRLSYLTALVQQKLGAGEAFGLKLPGEFIAPDTGPAHGARCLRALAVFGQHDPADQGAGHRGAMS</sequence>
<comment type="caution">
    <text evidence="2">The sequence shown here is derived from an EMBL/GenBank/DDBJ whole genome shotgun (WGS) entry which is preliminary data.</text>
</comment>
<keyword evidence="3" id="KW-1185">Reference proteome</keyword>
<feature type="transmembrane region" description="Helical" evidence="1">
    <location>
        <begin position="31"/>
        <end position="54"/>
    </location>
</feature>
<dbReference type="Proteomes" id="UP001269819">
    <property type="component" value="Unassembled WGS sequence"/>
</dbReference>
<organism evidence="2 3">
    <name type="scientific">Marinobacter xestospongiae</name>
    <dbReference type="NCBI Taxonomy" id="994319"/>
    <lineage>
        <taxon>Bacteria</taxon>
        <taxon>Pseudomonadati</taxon>
        <taxon>Pseudomonadota</taxon>
        <taxon>Gammaproteobacteria</taxon>
        <taxon>Pseudomonadales</taxon>
        <taxon>Marinobacteraceae</taxon>
        <taxon>Marinobacter</taxon>
    </lineage>
</organism>
<keyword evidence="1" id="KW-0472">Membrane</keyword>
<dbReference type="PANTHER" id="PTHR34351:SF1">
    <property type="entry name" value="SLR1927 PROTEIN"/>
    <property type="match status" value="1"/>
</dbReference>
<proteinExistence type="predicted"/>
<evidence type="ECO:0000256" key="1">
    <source>
        <dbReference type="SAM" id="Phobius"/>
    </source>
</evidence>
<name>A0ABU3VZS0_9GAMM</name>
<keyword evidence="1" id="KW-0812">Transmembrane</keyword>
<gene>
    <name evidence="2" type="ORF">RYS15_13955</name>
</gene>
<dbReference type="PANTHER" id="PTHR34351">
    <property type="entry name" value="SLR1927 PROTEIN-RELATED"/>
    <property type="match status" value="1"/>
</dbReference>
<dbReference type="RefSeq" id="WP_316974284.1">
    <property type="nucleotide sequence ID" value="NZ_JAWIIJ010000009.1"/>
</dbReference>
<evidence type="ECO:0000313" key="2">
    <source>
        <dbReference type="EMBL" id="MDV2079789.1"/>
    </source>
</evidence>
<evidence type="ECO:0000313" key="3">
    <source>
        <dbReference type="Proteomes" id="UP001269819"/>
    </source>
</evidence>
<feature type="transmembrane region" description="Helical" evidence="1">
    <location>
        <begin position="60"/>
        <end position="77"/>
    </location>
</feature>
<keyword evidence="1" id="KW-1133">Transmembrane helix</keyword>